<dbReference type="InterPro" id="IPR012838">
    <property type="entry name" value="PFL1_activating"/>
</dbReference>
<evidence type="ECO:0000256" key="6">
    <source>
        <dbReference type="ARBA" id="ARBA00023002"/>
    </source>
</evidence>
<dbReference type="Proteomes" id="UP000184509">
    <property type="component" value="Unassembled WGS sequence"/>
</dbReference>
<dbReference type="InterPro" id="IPR013785">
    <property type="entry name" value="Aldolase_TIM"/>
</dbReference>
<dbReference type="GO" id="GO:0046872">
    <property type="term" value="F:metal ion binding"/>
    <property type="evidence" value="ECO:0007669"/>
    <property type="project" value="UniProtKB-UniRule"/>
</dbReference>
<evidence type="ECO:0000256" key="2">
    <source>
        <dbReference type="ARBA" id="ARBA00009777"/>
    </source>
</evidence>
<comment type="cofactor">
    <cofactor evidence="9">
        <name>[4Fe-4S] cluster</name>
        <dbReference type="ChEBI" id="CHEBI:49883"/>
    </cofactor>
    <text evidence="9">Binds 1 [4Fe-4S] cluster. The cluster is coordinated with 3 cysteines and an exchangeable S-adenosyl-L-methionine.</text>
</comment>
<keyword evidence="4 9" id="KW-0949">S-adenosyl-L-methionine</keyword>
<dbReference type="SFLD" id="SFLDG01066">
    <property type="entry name" value="organic_radical-activating_enz"/>
    <property type="match status" value="1"/>
</dbReference>
<evidence type="ECO:0000256" key="8">
    <source>
        <dbReference type="ARBA" id="ARBA00023014"/>
    </source>
</evidence>
<dbReference type="AlphaFoldDB" id="A0A1M5DRZ5"/>
<dbReference type="InterPro" id="IPR058240">
    <property type="entry name" value="rSAM_sf"/>
</dbReference>
<comment type="similarity">
    <text evidence="2 9">Belongs to the organic radical-activating enzymes family.</text>
</comment>
<dbReference type="NCBIfam" id="TIGR02493">
    <property type="entry name" value="PFLA"/>
    <property type="match status" value="1"/>
</dbReference>
<feature type="domain" description="Radical SAM core" evidence="10">
    <location>
        <begin position="13"/>
        <end position="237"/>
    </location>
</feature>
<sequence>MINVHSYESMGTFDGPGLRLVVFLQGCNFRCKYCANPDTITLKGGKPTEVEEIVRMALSQKAFFGKKGGITFSGGEPTLQAKELIPLFRRLREEGIHICLDSNGGNMNDDVKELLSLTDLVLLDIKEFNPDHHMILTERSNAQTLSTAAYLEEIKRPMWLRYVLVPGYSDFEEDIIAMCEHFKSYSMIKRIEILPYHTLGKHKYEALKKPYLLEEVKENTPAQLEHAQELFSRYFPEVYVN</sequence>
<dbReference type="GO" id="GO:0051539">
    <property type="term" value="F:4 iron, 4 sulfur cluster binding"/>
    <property type="evidence" value="ECO:0007669"/>
    <property type="project" value="UniProtKB-UniRule"/>
</dbReference>
<dbReference type="PANTHER" id="PTHR30352">
    <property type="entry name" value="PYRUVATE FORMATE-LYASE-ACTIVATING ENZYME"/>
    <property type="match status" value="1"/>
</dbReference>
<name>A0A1M5DRZ5_9BACE</name>
<comment type="function">
    <text evidence="9">Activation of pyruvate formate-lyase under anaerobic conditions by generation of an organic free radical, using S-adenosylmethionine and reduced flavodoxin as cosubstrates to produce 5'-deoxy-adenosine.</text>
</comment>
<evidence type="ECO:0000313" key="12">
    <source>
        <dbReference type="Proteomes" id="UP000184509"/>
    </source>
</evidence>
<keyword evidence="11" id="KW-0456">Lyase</keyword>
<organism evidence="11 12">
    <name type="scientific">Bacteroides luti</name>
    <dbReference type="NCBI Taxonomy" id="1297750"/>
    <lineage>
        <taxon>Bacteria</taxon>
        <taxon>Pseudomonadati</taxon>
        <taxon>Bacteroidota</taxon>
        <taxon>Bacteroidia</taxon>
        <taxon>Bacteroidales</taxon>
        <taxon>Bacteroidaceae</taxon>
        <taxon>Bacteroides</taxon>
    </lineage>
</organism>
<evidence type="ECO:0000256" key="4">
    <source>
        <dbReference type="ARBA" id="ARBA00022691"/>
    </source>
</evidence>
<accession>A0A1M5DRZ5</accession>
<dbReference type="SUPFAM" id="SSF102114">
    <property type="entry name" value="Radical SAM enzymes"/>
    <property type="match status" value="1"/>
</dbReference>
<dbReference type="CDD" id="cd01335">
    <property type="entry name" value="Radical_SAM"/>
    <property type="match status" value="1"/>
</dbReference>
<protein>
    <recommendedName>
        <fullName evidence="9">Pyruvate formate-lyase-activating enzyme</fullName>
        <ecNumber evidence="9">1.97.1.4</ecNumber>
    </recommendedName>
</protein>
<evidence type="ECO:0000259" key="10">
    <source>
        <dbReference type="PROSITE" id="PS51918"/>
    </source>
</evidence>
<dbReference type="GO" id="GO:0043365">
    <property type="term" value="F:[formate-C-acetyltransferase]-activating enzyme activity"/>
    <property type="evidence" value="ECO:0007669"/>
    <property type="project" value="UniProtKB-UniRule"/>
</dbReference>
<keyword evidence="6 9" id="KW-0560">Oxidoreductase</keyword>
<keyword evidence="8 9" id="KW-0411">Iron-sulfur</keyword>
<dbReference type="GO" id="GO:0005737">
    <property type="term" value="C:cytoplasm"/>
    <property type="evidence" value="ECO:0007669"/>
    <property type="project" value="UniProtKB-SubCell"/>
</dbReference>
<dbReference type="Gene3D" id="3.20.20.70">
    <property type="entry name" value="Aldolase class I"/>
    <property type="match status" value="1"/>
</dbReference>
<comment type="subcellular location">
    <subcellularLocation>
        <location evidence="9">Cytoplasm</location>
    </subcellularLocation>
</comment>
<dbReference type="Pfam" id="PF04055">
    <property type="entry name" value="Radical_SAM"/>
    <property type="match status" value="1"/>
</dbReference>
<keyword evidence="7 9" id="KW-0408">Iron</keyword>
<dbReference type="PANTHER" id="PTHR30352:SF5">
    <property type="entry name" value="PYRUVATE FORMATE-LYASE 1-ACTIVATING ENZYME"/>
    <property type="match status" value="1"/>
</dbReference>
<evidence type="ECO:0000256" key="1">
    <source>
        <dbReference type="ARBA" id="ARBA00002918"/>
    </source>
</evidence>
<evidence type="ECO:0000256" key="3">
    <source>
        <dbReference type="ARBA" id="ARBA00022485"/>
    </source>
</evidence>
<dbReference type="RefSeq" id="WP_073402625.1">
    <property type="nucleotide sequence ID" value="NZ_FQTV01000012.1"/>
</dbReference>
<proteinExistence type="inferred from homology"/>
<reference evidence="11 12" key="1">
    <citation type="submission" date="2016-11" db="EMBL/GenBank/DDBJ databases">
        <authorList>
            <person name="Jaros S."/>
            <person name="Januszkiewicz K."/>
            <person name="Wedrychowicz H."/>
        </authorList>
    </citation>
    <scope>NUCLEOTIDE SEQUENCE [LARGE SCALE GENOMIC DNA]</scope>
    <source>
        <strain evidence="11 12">DSM 26991</strain>
    </source>
</reference>
<evidence type="ECO:0000313" key="11">
    <source>
        <dbReference type="EMBL" id="SHF69644.1"/>
    </source>
</evidence>
<dbReference type="EMBL" id="FQTV01000012">
    <property type="protein sequence ID" value="SHF69644.1"/>
    <property type="molecule type" value="Genomic_DNA"/>
</dbReference>
<keyword evidence="3 9" id="KW-0004">4Fe-4S</keyword>
<dbReference type="STRING" id="1297750.SAMN05444405_11254"/>
<dbReference type="OrthoDB" id="9782387at2"/>
<dbReference type="SFLD" id="SFLDS00029">
    <property type="entry name" value="Radical_SAM"/>
    <property type="match status" value="1"/>
</dbReference>
<evidence type="ECO:0000256" key="9">
    <source>
        <dbReference type="RuleBase" id="RU362053"/>
    </source>
</evidence>
<dbReference type="PROSITE" id="PS01087">
    <property type="entry name" value="RADICAL_ACTIVATING"/>
    <property type="match status" value="1"/>
</dbReference>
<keyword evidence="11" id="KW-0670">Pyruvate</keyword>
<comment type="function">
    <text evidence="1">Activation of pyruvate formate-lyase 1 under anaerobic conditions by generation of an organic free radical, using S-adenosylmethionine and reduced flavodoxin as cosubstrates to produce 5'-deoxy-adenosine.</text>
</comment>
<dbReference type="InterPro" id="IPR001989">
    <property type="entry name" value="Radical_activat_CS"/>
</dbReference>
<dbReference type="InterPro" id="IPR007197">
    <property type="entry name" value="rSAM"/>
</dbReference>
<evidence type="ECO:0000256" key="5">
    <source>
        <dbReference type="ARBA" id="ARBA00022723"/>
    </source>
</evidence>
<dbReference type="InterPro" id="IPR034457">
    <property type="entry name" value="Organic_radical-activating"/>
</dbReference>
<gene>
    <name evidence="11" type="ORF">SAMN05444405_11254</name>
</gene>
<comment type="catalytic activity">
    <reaction evidence="9">
        <text>glycyl-[formate C-acetyltransferase] + reduced [flavodoxin] + S-adenosyl-L-methionine = glycin-2-yl radical-[formate C-acetyltransferase] + semiquinone [flavodoxin] + 5'-deoxyadenosine + L-methionine + H(+)</text>
        <dbReference type="Rhea" id="RHEA:19225"/>
        <dbReference type="Rhea" id="RHEA-COMP:10622"/>
        <dbReference type="Rhea" id="RHEA-COMP:12190"/>
        <dbReference type="Rhea" id="RHEA-COMP:12191"/>
        <dbReference type="Rhea" id="RHEA-COMP:14480"/>
        <dbReference type="ChEBI" id="CHEBI:15378"/>
        <dbReference type="ChEBI" id="CHEBI:17319"/>
        <dbReference type="ChEBI" id="CHEBI:29947"/>
        <dbReference type="ChEBI" id="CHEBI:32722"/>
        <dbReference type="ChEBI" id="CHEBI:57618"/>
        <dbReference type="ChEBI" id="CHEBI:57844"/>
        <dbReference type="ChEBI" id="CHEBI:59789"/>
        <dbReference type="ChEBI" id="CHEBI:140311"/>
        <dbReference type="EC" id="1.97.1.4"/>
    </reaction>
</comment>
<keyword evidence="9" id="KW-0963">Cytoplasm</keyword>
<dbReference type="PROSITE" id="PS51918">
    <property type="entry name" value="RADICAL_SAM"/>
    <property type="match status" value="1"/>
</dbReference>
<dbReference type="SFLD" id="SFLDG01067">
    <property type="entry name" value="SPASM/twitch_domain_containing"/>
    <property type="match status" value="1"/>
</dbReference>
<keyword evidence="12" id="KW-1185">Reference proteome</keyword>
<keyword evidence="5 9" id="KW-0479">Metal-binding</keyword>
<evidence type="ECO:0000256" key="7">
    <source>
        <dbReference type="ARBA" id="ARBA00023004"/>
    </source>
</evidence>
<dbReference type="EC" id="1.97.1.4" evidence="9"/>
<dbReference type="GO" id="GO:0016829">
    <property type="term" value="F:lyase activity"/>
    <property type="evidence" value="ECO:0007669"/>
    <property type="project" value="UniProtKB-KW"/>
</dbReference>